<protein>
    <submittedName>
        <fullName evidence="2">Heme exporter protein D</fullName>
    </submittedName>
</protein>
<evidence type="ECO:0000313" key="2">
    <source>
        <dbReference type="EMBL" id="MET3605550.1"/>
    </source>
</evidence>
<dbReference type="EMBL" id="JBEPLS010000018">
    <property type="protein sequence ID" value="MET3605550.1"/>
    <property type="molecule type" value="Genomic_DNA"/>
</dbReference>
<keyword evidence="3" id="KW-0614">Plasmid</keyword>
<feature type="transmembrane region" description="Helical" evidence="1">
    <location>
        <begin position="32"/>
        <end position="52"/>
    </location>
</feature>
<keyword evidence="1" id="KW-1133">Transmembrane helix</keyword>
<reference evidence="3 4" key="1">
    <citation type="submission" date="2019-02" db="EMBL/GenBank/DDBJ databases">
        <title>Complete Genome Sequence and Methylome Analysis of Sphaerotilus natans subsp. sulfidivorans D-507.</title>
        <authorList>
            <person name="Fomenkov A."/>
            <person name="Gridneva E."/>
            <person name="Smolyakov D."/>
            <person name="Dubinina G."/>
            <person name="Vincze T."/>
            <person name="Grabovich M."/>
            <person name="Roberts R.J."/>
        </authorList>
    </citation>
    <scope>NUCLEOTIDE SEQUENCE [LARGE SCALE GENOMIC DNA]</scope>
    <source>
        <strain evidence="3 4">D-507</strain>
        <plasmid evidence="3">pSna507_unt10</plasmid>
        <plasmid evidence="4">psna507_unt10</plasmid>
    </source>
</reference>
<gene>
    <name evidence="2" type="ORF">ABIC99_003380</name>
    <name evidence="3" type="ORF">EWH46_18820</name>
</gene>
<dbReference type="Proteomes" id="UP000323522">
    <property type="component" value="Plasmid pSna507_unt10"/>
</dbReference>
<sequence length="69" mass="7626">MNDTIWGGLLAALRPWWPDWAAFVAMGRHGDVVWPAVAICAATLALEQIALARRAGRQRPDMNAAEELR</sequence>
<keyword evidence="5" id="KW-1185">Reference proteome</keyword>
<dbReference type="RefSeq" id="WP_149505541.1">
    <property type="nucleotide sequence ID" value="NZ_CP035710.1"/>
</dbReference>
<evidence type="ECO:0000313" key="3">
    <source>
        <dbReference type="EMBL" id="QEN02919.1"/>
    </source>
</evidence>
<organism evidence="3 4">
    <name type="scientific">Sphaerotilus sulfidivorans</name>
    <dbReference type="NCBI Taxonomy" id="639200"/>
    <lineage>
        <taxon>Bacteria</taxon>
        <taxon>Pseudomonadati</taxon>
        <taxon>Pseudomonadota</taxon>
        <taxon>Betaproteobacteria</taxon>
        <taxon>Burkholderiales</taxon>
        <taxon>Sphaerotilaceae</taxon>
        <taxon>Sphaerotilus</taxon>
    </lineage>
</organism>
<dbReference type="Proteomes" id="UP001549111">
    <property type="component" value="Unassembled WGS sequence"/>
</dbReference>
<evidence type="ECO:0000256" key="1">
    <source>
        <dbReference type="SAM" id="Phobius"/>
    </source>
</evidence>
<evidence type="ECO:0000313" key="5">
    <source>
        <dbReference type="Proteomes" id="UP001549111"/>
    </source>
</evidence>
<name>A0A5C1Q7D6_9BURK</name>
<proteinExistence type="predicted"/>
<keyword evidence="1" id="KW-0812">Transmembrane</keyword>
<evidence type="ECO:0000313" key="4">
    <source>
        <dbReference type="Proteomes" id="UP000323522"/>
    </source>
</evidence>
<dbReference type="KEGG" id="snn:EWH46_18820"/>
<dbReference type="EMBL" id="CP035710">
    <property type="protein sequence ID" value="QEN02919.1"/>
    <property type="molecule type" value="Genomic_DNA"/>
</dbReference>
<geneLocation type="plasmid" evidence="3">
    <name>pSna507_unt10</name>
</geneLocation>
<keyword evidence="1" id="KW-0472">Membrane</keyword>
<reference evidence="2 5" key="2">
    <citation type="submission" date="2024-06" db="EMBL/GenBank/DDBJ databases">
        <title>Genomic Encyclopedia of Type Strains, Phase IV (KMG-IV): sequencing the most valuable type-strain genomes for metagenomic binning, comparative biology and taxonomic classification.</title>
        <authorList>
            <person name="Goeker M."/>
        </authorList>
    </citation>
    <scope>NUCLEOTIDE SEQUENCE [LARGE SCALE GENOMIC DNA]</scope>
    <source>
        <strain evidence="2 5">D-501</strain>
    </source>
</reference>
<dbReference type="AlphaFoldDB" id="A0A5C1Q7D6"/>
<geneLocation type="plasmid" evidence="4">
    <name>psna507_unt10</name>
</geneLocation>
<accession>A0A5C1Q7D6</accession>